<organism evidence="3 4">
    <name type="scientific">Methylocaldum szegediense</name>
    <dbReference type="NCBI Taxonomy" id="73780"/>
    <lineage>
        <taxon>Bacteria</taxon>
        <taxon>Pseudomonadati</taxon>
        <taxon>Pseudomonadota</taxon>
        <taxon>Gammaproteobacteria</taxon>
        <taxon>Methylococcales</taxon>
        <taxon>Methylococcaceae</taxon>
        <taxon>Methylocaldum</taxon>
    </lineage>
</organism>
<evidence type="ECO:0000313" key="3">
    <source>
        <dbReference type="EMBL" id="CAI8737144.1"/>
    </source>
</evidence>
<gene>
    <name evidence="3" type="ORF">MSZNOR_0394</name>
</gene>
<keyword evidence="4" id="KW-1185">Reference proteome</keyword>
<feature type="domain" description="Ice-binding protein C-terminal" evidence="2">
    <location>
        <begin position="278"/>
        <end position="298"/>
    </location>
</feature>
<evidence type="ECO:0000256" key="1">
    <source>
        <dbReference type="SAM" id="MobiDB-lite"/>
    </source>
</evidence>
<accession>A0ABN8WX40</accession>
<dbReference type="NCBIfam" id="NF040603">
    <property type="entry name" value="choice_anch_P"/>
    <property type="match status" value="1"/>
</dbReference>
<evidence type="ECO:0000313" key="4">
    <source>
        <dbReference type="Proteomes" id="UP001162030"/>
    </source>
</evidence>
<protein>
    <submittedName>
        <fullName evidence="3">PEP-CTERM domain-containing protein</fullName>
    </submittedName>
</protein>
<feature type="region of interest" description="Disordered" evidence="1">
    <location>
        <begin position="61"/>
        <end position="82"/>
    </location>
</feature>
<evidence type="ECO:0000259" key="2">
    <source>
        <dbReference type="Pfam" id="PF07589"/>
    </source>
</evidence>
<sequence length="305" mass="31068">MVMNKVSSLVWRQRFSLLLGLSLLMGCGIGHAKVIGGSSEAYAIEADVTLGGPLGSSQISVDPTPFSSGSAPPPYNDSQQGDSLQAQGELLGIPLVSLTIGELEANAVSDIDGSLGDKYASANATVKNFVFDVLDGLLTLSVAQASSSATVSGDHGALGGFGTVTLDGAVISSYITDVPIILDSNPAPNTAVDLSPLGLGGIITLVLNEQKTDGDGINNYALTVNAIRLTLDVTDLGVLELPVPLNIITGEIIIAHSAASISAQQGPRGDAGPNPVAEPATLALMGLGFTALYWQARRKAAVSFA</sequence>
<dbReference type="Proteomes" id="UP001162030">
    <property type="component" value="Chromosome"/>
</dbReference>
<proteinExistence type="predicted"/>
<dbReference type="Pfam" id="PF07589">
    <property type="entry name" value="PEP-CTERM"/>
    <property type="match status" value="1"/>
</dbReference>
<reference evidence="3 4" key="1">
    <citation type="submission" date="2023-03" db="EMBL/GenBank/DDBJ databases">
        <authorList>
            <person name="Pearce D."/>
        </authorList>
    </citation>
    <scope>NUCLEOTIDE SEQUENCE [LARGE SCALE GENOMIC DNA]</scope>
    <source>
        <strain evidence="3">Msz</strain>
    </source>
</reference>
<dbReference type="EMBL" id="OX458333">
    <property type="protein sequence ID" value="CAI8737144.1"/>
    <property type="molecule type" value="Genomic_DNA"/>
</dbReference>
<dbReference type="PROSITE" id="PS51257">
    <property type="entry name" value="PROKAR_LIPOPROTEIN"/>
    <property type="match status" value="1"/>
</dbReference>
<name>A0ABN8WX40_9GAMM</name>
<dbReference type="InterPro" id="IPR013424">
    <property type="entry name" value="Ice-binding_C"/>
</dbReference>